<sequence length="355" mass="41034">MANQTRFSTTTNKHNHKPHFSFISSFSTPLRSPDSGDRQQFINPSFMDSHSQSQSQSQDPLPPKNKTGIIAFVVLRWFIAILLPFVFLFSVPFILGLLLLILADFSVPNPISLPSHCKIVSTGVDIRSSKICELGLLDYKAKDVFRHFERSKFRCRYDYYWASVFKVEYKDHFSGQRQVAFAEAPSEALPLYCRPNFGAAWLTQYKFKVNETYDCWYTSGISKVHLYQENLFGCHADEQSAIEKIIQYFTQAMETINYSFSDKGRRAKYWRWEILVGVISGIATSLITVTFIMFLKLLLSSLRRPFAAWILSWRVNAVLIRRTCFLVAYISFVAWLAIEYGKKLGLMGIFRFPRS</sequence>
<accession>A0ACB0JPT8</accession>
<evidence type="ECO:0000313" key="2">
    <source>
        <dbReference type="Proteomes" id="UP001177021"/>
    </source>
</evidence>
<organism evidence="1 2">
    <name type="scientific">Trifolium pratense</name>
    <name type="common">Red clover</name>
    <dbReference type="NCBI Taxonomy" id="57577"/>
    <lineage>
        <taxon>Eukaryota</taxon>
        <taxon>Viridiplantae</taxon>
        <taxon>Streptophyta</taxon>
        <taxon>Embryophyta</taxon>
        <taxon>Tracheophyta</taxon>
        <taxon>Spermatophyta</taxon>
        <taxon>Magnoliopsida</taxon>
        <taxon>eudicotyledons</taxon>
        <taxon>Gunneridae</taxon>
        <taxon>Pentapetalae</taxon>
        <taxon>rosids</taxon>
        <taxon>fabids</taxon>
        <taxon>Fabales</taxon>
        <taxon>Fabaceae</taxon>
        <taxon>Papilionoideae</taxon>
        <taxon>50 kb inversion clade</taxon>
        <taxon>NPAAA clade</taxon>
        <taxon>Hologalegina</taxon>
        <taxon>IRL clade</taxon>
        <taxon>Trifolieae</taxon>
        <taxon>Trifolium</taxon>
    </lineage>
</organism>
<dbReference type="EMBL" id="CASHSV030000109">
    <property type="protein sequence ID" value="CAJ2647015.1"/>
    <property type="molecule type" value="Genomic_DNA"/>
</dbReference>
<dbReference type="Proteomes" id="UP001177021">
    <property type="component" value="Unassembled WGS sequence"/>
</dbReference>
<protein>
    <submittedName>
        <fullName evidence="1">Uncharacterized protein</fullName>
    </submittedName>
</protein>
<keyword evidence="2" id="KW-1185">Reference proteome</keyword>
<reference evidence="1" key="1">
    <citation type="submission" date="2023-10" db="EMBL/GenBank/DDBJ databases">
        <authorList>
            <person name="Rodriguez Cubillos JULIANA M."/>
            <person name="De Vega J."/>
        </authorList>
    </citation>
    <scope>NUCLEOTIDE SEQUENCE</scope>
</reference>
<gene>
    <name evidence="1" type="ORF">MILVUS5_LOCUS15624</name>
</gene>
<name>A0ACB0JPT8_TRIPR</name>
<proteinExistence type="predicted"/>
<evidence type="ECO:0000313" key="1">
    <source>
        <dbReference type="EMBL" id="CAJ2647015.1"/>
    </source>
</evidence>
<comment type="caution">
    <text evidence="1">The sequence shown here is derived from an EMBL/GenBank/DDBJ whole genome shotgun (WGS) entry which is preliminary data.</text>
</comment>